<dbReference type="AlphaFoldDB" id="A0A1G9D3F9"/>
<keyword evidence="2" id="KW-1185">Reference proteome</keyword>
<dbReference type="Proteomes" id="UP000198694">
    <property type="component" value="Unassembled WGS sequence"/>
</dbReference>
<dbReference type="EMBL" id="FNFL01000009">
    <property type="protein sequence ID" value="SDK58439.1"/>
    <property type="molecule type" value="Genomic_DNA"/>
</dbReference>
<protein>
    <submittedName>
        <fullName evidence="1">Uncharacterized protein</fullName>
    </submittedName>
</protein>
<reference evidence="1 2" key="1">
    <citation type="submission" date="2016-10" db="EMBL/GenBank/DDBJ databases">
        <authorList>
            <person name="de Groot N.N."/>
        </authorList>
    </citation>
    <scope>NUCLEOTIDE SEQUENCE [LARGE SCALE GENOMIC DNA]</scope>
    <source>
        <strain evidence="1 2">CGMCC 1.6502</strain>
    </source>
</reference>
<name>A0A1G9D3F9_9BACI</name>
<sequence>MVAVKPFATFLQDKNNGLHLRSTAWAGVVIFKENWRRSLFRFLKWEV</sequence>
<gene>
    <name evidence="1" type="ORF">SAMN05216243_3644</name>
</gene>
<accession>A0A1G9D3F9</accession>
<dbReference type="STRING" id="407036.SAMN05216243_3644"/>
<proteinExistence type="predicted"/>
<evidence type="ECO:0000313" key="2">
    <source>
        <dbReference type="Proteomes" id="UP000198694"/>
    </source>
</evidence>
<evidence type="ECO:0000313" key="1">
    <source>
        <dbReference type="EMBL" id="SDK58439.1"/>
    </source>
</evidence>
<organism evidence="1 2">
    <name type="scientific">Sediminibacillus albus</name>
    <dbReference type="NCBI Taxonomy" id="407036"/>
    <lineage>
        <taxon>Bacteria</taxon>
        <taxon>Bacillati</taxon>
        <taxon>Bacillota</taxon>
        <taxon>Bacilli</taxon>
        <taxon>Bacillales</taxon>
        <taxon>Bacillaceae</taxon>
        <taxon>Sediminibacillus</taxon>
    </lineage>
</organism>